<dbReference type="AlphaFoldDB" id="A0A0C3NZ19"/>
<reference evidence="2" key="2">
    <citation type="submission" date="2015-01" db="EMBL/GenBank/DDBJ databases">
        <title>Evolutionary Origins and Diversification of the Mycorrhizal Mutualists.</title>
        <authorList>
            <consortium name="DOE Joint Genome Institute"/>
            <consortium name="Mycorrhizal Genomics Consortium"/>
            <person name="Kohler A."/>
            <person name="Kuo A."/>
            <person name="Nagy L.G."/>
            <person name="Floudas D."/>
            <person name="Copeland A."/>
            <person name="Barry K.W."/>
            <person name="Cichocki N."/>
            <person name="Veneault-Fourrey C."/>
            <person name="LaButti K."/>
            <person name="Lindquist E.A."/>
            <person name="Lipzen A."/>
            <person name="Lundell T."/>
            <person name="Morin E."/>
            <person name="Murat C."/>
            <person name="Riley R."/>
            <person name="Ohm R."/>
            <person name="Sun H."/>
            <person name="Tunlid A."/>
            <person name="Henrissat B."/>
            <person name="Grigoriev I.V."/>
            <person name="Hibbett D.S."/>
            <person name="Martin F."/>
        </authorList>
    </citation>
    <scope>NUCLEOTIDE SEQUENCE [LARGE SCALE GENOMIC DNA]</scope>
    <source>
        <strain evidence="2">Marx 270</strain>
    </source>
</reference>
<dbReference type="Proteomes" id="UP000054217">
    <property type="component" value="Unassembled WGS sequence"/>
</dbReference>
<reference evidence="1 2" key="1">
    <citation type="submission" date="2014-04" db="EMBL/GenBank/DDBJ databases">
        <authorList>
            <consortium name="DOE Joint Genome Institute"/>
            <person name="Kuo A."/>
            <person name="Kohler A."/>
            <person name="Costa M.D."/>
            <person name="Nagy L.G."/>
            <person name="Floudas D."/>
            <person name="Copeland A."/>
            <person name="Barry K.W."/>
            <person name="Cichocki N."/>
            <person name="Veneault-Fourrey C."/>
            <person name="LaButti K."/>
            <person name="Lindquist E.A."/>
            <person name="Lipzen A."/>
            <person name="Lundell T."/>
            <person name="Morin E."/>
            <person name="Murat C."/>
            <person name="Sun H."/>
            <person name="Tunlid A."/>
            <person name="Henrissat B."/>
            <person name="Grigoriev I.V."/>
            <person name="Hibbett D.S."/>
            <person name="Martin F."/>
            <person name="Nordberg H.P."/>
            <person name="Cantor M.N."/>
            <person name="Hua S.X."/>
        </authorList>
    </citation>
    <scope>NUCLEOTIDE SEQUENCE [LARGE SCALE GENOMIC DNA]</scope>
    <source>
        <strain evidence="1 2">Marx 270</strain>
    </source>
</reference>
<gene>
    <name evidence="1" type="ORF">M404DRAFT_999298</name>
</gene>
<dbReference type="EMBL" id="KN831964">
    <property type="protein sequence ID" value="KIO06085.1"/>
    <property type="molecule type" value="Genomic_DNA"/>
</dbReference>
<sequence length="172" mass="18530">MAERGTLSLVFLRHSVKRALLLSPLSTRIDEKRQSAFVCQSVETPSGDPVEIGKCTGGCTLACDLRRVFAVNEGNATVPMRQSLGLQLAGGGGSENQLGECLPARIPSNFNKVLVEVCFIVGNETFVPFTVKLTVRGNENEMEQVLSADHRSTCVNLPFVEIAGIIGALRKI</sequence>
<evidence type="ECO:0000313" key="2">
    <source>
        <dbReference type="Proteomes" id="UP000054217"/>
    </source>
</evidence>
<organism evidence="1 2">
    <name type="scientific">Pisolithus tinctorius Marx 270</name>
    <dbReference type="NCBI Taxonomy" id="870435"/>
    <lineage>
        <taxon>Eukaryota</taxon>
        <taxon>Fungi</taxon>
        <taxon>Dikarya</taxon>
        <taxon>Basidiomycota</taxon>
        <taxon>Agaricomycotina</taxon>
        <taxon>Agaricomycetes</taxon>
        <taxon>Agaricomycetidae</taxon>
        <taxon>Boletales</taxon>
        <taxon>Sclerodermatineae</taxon>
        <taxon>Pisolithaceae</taxon>
        <taxon>Pisolithus</taxon>
    </lineage>
</organism>
<proteinExistence type="predicted"/>
<evidence type="ECO:0000313" key="1">
    <source>
        <dbReference type="EMBL" id="KIO06085.1"/>
    </source>
</evidence>
<name>A0A0C3NZ19_PISTI</name>
<keyword evidence="2" id="KW-1185">Reference proteome</keyword>
<dbReference type="InParanoid" id="A0A0C3NZ19"/>
<accession>A0A0C3NZ19</accession>
<dbReference type="HOGENOM" id="CLU_1555889_0_0_1"/>
<protein>
    <submittedName>
        <fullName evidence="1">Uncharacterized protein</fullName>
    </submittedName>
</protein>